<dbReference type="InterPro" id="IPR052054">
    <property type="entry name" value="Oxidative_DNA_repair_enzyme"/>
</dbReference>
<dbReference type="GO" id="GO:0006285">
    <property type="term" value="P:base-excision repair, AP site formation"/>
    <property type="evidence" value="ECO:0007669"/>
    <property type="project" value="TreeGrafter"/>
</dbReference>
<keyword evidence="8" id="KW-0539">Nucleus</keyword>
<gene>
    <name evidence="16" type="ORF">DBV15_04881</name>
</gene>
<comment type="subcellular location">
    <subcellularLocation>
        <location evidence="1">Nucleus</location>
    </subcellularLocation>
</comment>
<evidence type="ECO:0000313" key="16">
    <source>
        <dbReference type="EMBL" id="TGZ32430.1"/>
    </source>
</evidence>
<dbReference type="Gene3D" id="1.10.1670.10">
    <property type="entry name" value="Helix-hairpin-Helix base-excision DNA repair enzymes (C-terminal)"/>
    <property type="match status" value="1"/>
</dbReference>
<keyword evidence="7" id="KW-0456">Lyase</keyword>
<dbReference type="InterPro" id="IPR023170">
    <property type="entry name" value="HhH_base_excis_C"/>
</dbReference>
<keyword evidence="4" id="KW-0227">DNA damage</keyword>
<evidence type="ECO:0000256" key="1">
    <source>
        <dbReference type="ARBA" id="ARBA00004123"/>
    </source>
</evidence>
<dbReference type="SMART" id="SM00478">
    <property type="entry name" value="ENDO3c"/>
    <property type="match status" value="1"/>
</dbReference>
<dbReference type="InterPro" id="IPR016090">
    <property type="entry name" value="PLA2-like_dom"/>
</dbReference>
<dbReference type="STRING" id="300112.A0A4S2JB67"/>
<dbReference type="Pfam" id="PF00730">
    <property type="entry name" value="HhH-GPD"/>
    <property type="match status" value="1"/>
</dbReference>
<dbReference type="CDD" id="cd00056">
    <property type="entry name" value="ENDO3c"/>
    <property type="match status" value="1"/>
</dbReference>
<evidence type="ECO:0000256" key="14">
    <source>
        <dbReference type="SAM" id="SignalP"/>
    </source>
</evidence>
<sequence>MLKSLMAFCNRYPMLLLLALGLIFTQSSVGALPREGTYFARSNVSSELTGTSSSHSISVIRILSDGRVERLIRWPGACAKEITVNWGNTDVTLRQVWLRKSNRKLQLIYAGETLTDCIDEKLAWWDDSECLPSSRGVYRYHDDGDEVSIEVFQRDGKDISRIPRDLSWLLSTSELRHRCDRMRMRVRSQAMTQHRHRKYAKSTNATASNGKQSRSRNRSRRELFMIPGTQWCGRGDRATKYTNLGGFGMADACCRKHDTACPFYIPAFETRYGVFNWRISSMMHCACDERFRTCLKMAGTASADFIGKIFFDVLQSKCFILKPQKVCVKRSWWGKCQHHEYRKQAYLAARGYLRMHNTYETRVKQGSIPCLCTELNLALTLHGGQSFRWTVCDSGYRGIFKGYIWTLSQNKTHLLYTVQGQLKDSVDYDNILSEYFRLSVSLKKHYKEWAEADTHFQKCLDENNAVRILKQDPIENLFSFICSSNNNISRISNMVEKLCSLFGRKICSIEDRDYYDFPTIKVLKEQNVESILKREKFGYRAAYIVNAAGRLSALGGKDWLLNLQRENVSYHAAREQLMTLPGIGPKVADCICLMSLGHLDAIPVDTHIFQIAQANYLQHLKKQKTVTPKIHTEVSNYLRELWGPLAGWAQAIVFSTKINDKSKSTGKQKRKNSDNKNLVQAKVLKVV</sequence>
<keyword evidence="6" id="KW-0234">DNA repair</keyword>
<dbReference type="GO" id="GO:0005634">
    <property type="term" value="C:nucleus"/>
    <property type="evidence" value="ECO:0007669"/>
    <property type="project" value="UniProtKB-SubCell"/>
</dbReference>
<dbReference type="PANTHER" id="PTHR10242">
    <property type="entry name" value="8-OXOGUANINE DNA GLYCOSYLASE"/>
    <property type="match status" value="1"/>
</dbReference>
<comment type="similarity">
    <text evidence="2">Belongs to the type-1 OGG1 family.</text>
</comment>
<evidence type="ECO:0000256" key="11">
    <source>
        <dbReference type="ARBA" id="ARBA00044632"/>
    </source>
</evidence>
<dbReference type="EMBL" id="QBLH01003863">
    <property type="protein sequence ID" value="TGZ32430.1"/>
    <property type="molecule type" value="Genomic_DNA"/>
</dbReference>
<organism evidence="16 17">
    <name type="scientific">Temnothorax longispinosus</name>
    <dbReference type="NCBI Taxonomy" id="300112"/>
    <lineage>
        <taxon>Eukaryota</taxon>
        <taxon>Metazoa</taxon>
        <taxon>Ecdysozoa</taxon>
        <taxon>Arthropoda</taxon>
        <taxon>Hexapoda</taxon>
        <taxon>Insecta</taxon>
        <taxon>Pterygota</taxon>
        <taxon>Neoptera</taxon>
        <taxon>Endopterygota</taxon>
        <taxon>Hymenoptera</taxon>
        <taxon>Apocrita</taxon>
        <taxon>Aculeata</taxon>
        <taxon>Formicoidea</taxon>
        <taxon>Formicidae</taxon>
        <taxon>Myrmicinae</taxon>
        <taxon>Temnothorax</taxon>
    </lineage>
</organism>
<dbReference type="Pfam" id="PF07934">
    <property type="entry name" value="OGG_N"/>
    <property type="match status" value="1"/>
</dbReference>
<feature type="signal peptide" evidence="14">
    <location>
        <begin position="1"/>
        <end position="30"/>
    </location>
</feature>
<evidence type="ECO:0000256" key="4">
    <source>
        <dbReference type="ARBA" id="ARBA00022763"/>
    </source>
</evidence>
<dbReference type="SUPFAM" id="SSF55945">
    <property type="entry name" value="TATA-box binding protein-like"/>
    <property type="match status" value="1"/>
</dbReference>
<evidence type="ECO:0000313" key="17">
    <source>
        <dbReference type="Proteomes" id="UP000310200"/>
    </source>
</evidence>
<comment type="caution">
    <text evidence="16">The sequence shown here is derived from an EMBL/GenBank/DDBJ whole genome shotgun (WGS) entry which is preliminary data.</text>
</comment>
<evidence type="ECO:0000256" key="6">
    <source>
        <dbReference type="ARBA" id="ARBA00023204"/>
    </source>
</evidence>
<dbReference type="InterPro" id="IPR003265">
    <property type="entry name" value="HhH-GPD_domain"/>
</dbReference>
<evidence type="ECO:0000256" key="10">
    <source>
        <dbReference type="ARBA" id="ARBA00023295"/>
    </source>
</evidence>
<evidence type="ECO:0000256" key="9">
    <source>
        <dbReference type="ARBA" id="ARBA00023268"/>
    </source>
</evidence>
<evidence type="ECO:0000256" key="8">
    <source>
        <dbReference type="ARBA" id="ARBA00023242"/>
    </source>
</evidence>
<dbReference type="SUPFAM" id="SSF48619">
    <property type="entry name" value="Phospholipase A2, PLA2"/>
    <property type="match status" value="1"/>
</dbReference>
<dbReference type="AlphaFoldDB" id="A0A4S2JB67"/>
<evidence type="ECO:0000256" key="2">
    <source>
        <dbReference type="ARBA" id="ARBA00010679"/>
    </source>
</evidence>
<dbReference type="GO" id="GO:0004623">
    <property type="term" value="F:phospholipase A2 activity"/>
    <property type="evidence" value="ECO:0007669"/>
    <property type="project" value="InterPro"/>
</dbReference>
<feature type="region of interest" description="Disordered" evidence="13">
    <location>
        <begin position="193"/>
        <end position="219"/>
    </location>
</feature>
<keyword evidence="10" id="KW-0326">Glycosidase</keyword>
<dbReference type="GO" id="GO:0140078">
    <property type="term" value="F:class I DNA-(apurinic or apyrimidinic site) endonuclease activity"/>
    <property type="evidence" value="ECO:0007669"/>
    <property type="project" value="UniProtKB-EC"/>
</dbReference>
<evidence type="ECO:0000259" key="15">
    <source>
        <dbReference type="SMART" id="SM00478"/>
    </source>
</evidence>
<comment type="catalytic activity">
    <reaction evidence="11">
        <text>2'-deoxyribonucleotide-(2'-deoxyribose 5'-phosphate)-2'-deoxyribonucleotide-DNA = a 3'-end 2'-deoxyribonucleotide-(2,3-dehydro-2,3-deoxyribose 5'-phosphate)-DNA + a 5'-end 5'-phospho-2'-deoxyribonucleoside-DNA + H(+)</text>
        <dbReference type="Rhea" id="RHEA:66592"/>
        <dbReference type="Rhea" id="RHEA-COMP:13180"/>
        <dbReference type="Rhea" id="RHEA-COMP:16897"/>
        <dbReference type="Rhea" id="RHEA-COMP:17067"/>
        <dbReference type="ChEBI" id="CHEBI:15378"/>
        <dbReference type="ChEBI" id="CHEBI:136412"/>
        <dbReference type="ChEBI" id="CHEBI:157695"/>
        <dbReference type="ChEBI" id="CHEBI:167181"/>
        <dbReference type="EC" id="4.2.99.18"/>
    </reaction>
</comment>
<evidence type="ECO:0000256" key="5">
    <source>
        <dbReference type="ARBA" id="ARBA00022801"/>
    </source>
</evidence>
<dbReference type="GO" id="GO:0006289">
    <property type="term" value="P:nucleotide-excision repair"/>
    <property type="evidence" value="ECO:0007669"/>
    <property type="project" value="InterPro"/>
</dbReference>
<evidence type="ECO:0000256" key="7">
    <source>
        <dbReference type="ARBA" id="ARBA00023239"/>
    </source>
</evidence>
<dbReference type="Proteomes" id="UP000310200">
    <property type="component" value="Unassembled WGS sequence"/>
</dbReference>
<dbReference type="EC" id="4.2.99.18" evidence="3"/>
<dbReference type="GO" id="GO:0050482">
    <property type="term" value="P:arachidonate secretion"/>
    <property type="evidence" value="ECO:0007669"/>
    <property type="project" value="InterPro"/>
</dbReference>
<keyword evidence="5" id="KW-0378">Hydrolase</keyword>
<evidence type="ECO:0000256" key="13">
    <source>
        <dbReference type="SAM" id="MobiDB-lite"/>
    </source>
</evidence>
<dbReference type="FunFam" id="1.10.1670.10:FF:000005">
    <property type="entry name" value="N-glycosylase/DNA lyase OGG1"/>
    <property type="match status" value="1"/>
</dbReference>
<name>A0A4S2JB67_9HYME</name>
<dbReference type="Gene3D" id="3.30.310.40">
    <property type="match status" value="1"/>
</dbReference>
<protein>
    <recommendedName>
        <fullName evidence="12">N-glycosylase/DNA lyase</fullName>
        <ecNumber evidence="3">4.2.99.18</ecNumber>
    </recommendedName>
</protein>
<dbReference type="SUPFAM" id="SSF48150">
    <property type="entry name" value="DNA-glycosylase"/>
    <property type="match status" value="1"/>
</dbReference>
<keyword evidence="17" id="KW-1185">Reference proteome</keyword>
<accession>A0A4S2JB67</accession>
<dbReference type="Pfam" id="PF05826">
    <property type="entry name" value="Phospholip_A2_2"/>
    <property type="match status" value="1"/>
</dbReference>
<evidence type="ECO:0000256" key="3">
    <source>
        <dbReference type="ARBA" id="ARBA00012720"/>
    </source>
</evidence>
<dbReference type="Gene3D" id="1.10.340.30">
    <property type="entry name" value="Hypothetical protein, domain 2"/>
    <property type="match status" value="1"/>
</dbReference>
<feature type="chain" id="PRO_5020454970" description="N-glycosylase/DNA lyase" evidence="14">
    <location>
        <begin position="31"/>
        <end position="687"/>
    </location>
</feature>
<dbReference type="CDD" id="cd04704">
    <property type="entry name" value="PLA2_bee_venom_like"/>
    <property type="match status" value="1"/>
</dbReference>
<reference evidence="16 17" key="1">
    <citation type="journal article" date="2019" name="Philos. Trans. R. Soc. Lond., B, Biol. Sci.">
        <title>Ant behaviour and brain gene expression of defending hosts depend on the ecological success of the intruding social parasite.</title>
        <authorList>
            <person name="Kaur R."/>
            <person name="Stoldt M."/>
            <person name="Jongepier E."/>
            <person name="Feldmeyer B."/>
            <person name="Menzel F."/>
            <person name="Bornberg-Bauer E."/>
            <person name="Foitzik S."/>
        </authorList>
    </citation>
    <scope>NUCLEOTIDE SEQUENCE [LARGE SCALE GENOMIC DNA]</scope>
    <source>
        <tissue evidence="16">Whole body</tissue>
    </source>
</reference>
<keyword evidence="14" id="KW-0732">Signal</keyword>
<dbReference type="GO" id="GO:0003684">
    <property type="term" value="F:damaged DNA binding"/>
    <property type="evidence" value="ECO:0007669"/>
    <property type="project" value="InterPro"/>
</dbReference>
<dbReference type="GO" id="GO:0034039">
    <property type="term" value="F:8-oxo-7,8-dihydroguanine DNA N-glycosylase activity"/>
    <property type="evidence" value="ECO:0007669"/>
    <property type="project" value="TreeGrafter"/>
</dbReference>
<dbReference type="InterPro" id="IPR011257">
    <property type="entry name" value="DNA_glycosylase"/>
</dbReference>
<dbReference type="PANTHER" id="PTHR10242:SF2">
    <property type="entry name" value="N-GLYCOSYLASE_DNA LYASE"/>
    <property type="match status" value="1"/>
</dbReference>
<evidence type="ECO:0000256" key="12">
    <source>
        <dbReference type="ARBA" id="ARBA00073127"/>
    </source>
</evidence>
<keyword evidence="9" id="KW-0511">Multifunctional enzyme</keyword>
<dbReference type="InterPro" id="IPR036444">
    <property type="entry name" value="PLipase_A2_dom_sf"/>
</dbReference>
<dbReference type="GO" id="GO:0006644">
    <property type="term" value="P:phospholipid metabolic process"/>
    <property type="evidence" value="ECO:0007669"/>
    <property type="project" value="InterPro"/>
</dbReference>
<feature type="compositionally biased region" description="Polar residues" evidence="13">
    <location>
        <begin position="201"/>
        <end position="212"/>
    </location>
</feature>
<dbReference type="InterPro" id="IPR012904">
    <property type="entry name" value="OGG_N"/>
</dbReference>
<proteinExistence type="inferred from homology"/>
<feature type="domain" description="HhH-GPD" evidence="15">
    <location>
        <begin position="482"/>
        <end position="651"/>
    </location>
</feature>
<dbReference type="Gene3D" id="1.20.90.10">
    <property type="entry name" value="Phospholipase A2 domain"/>
    <property type="match status" value="1"/>
</dbReference>